<keyword evidence="3" id="KW-1185">Reference proteome</keyword>
<evidence type="ECO:0000313" key="3">
    <source>
        <dbReference type="Proteomes" id="UP000316855"/>
    </source>
</evidence>
<evidence type="ECO:0000313" key="2">
    <source>
        <dbReference type="EMBL" id="QDT89859.1"/>
    </source>
</evidence>
<keyword evidence="1" id="KW-0472">Membrane</keyword>
<protein>
    <submittedName>
        <fullName evidence="2">Uncharacterized protein</fullName>
    </submittedName>
</protein>
<dbReference type="KEGG" id="gax:Pan161_14920"/>
<name>A0A517VA44_9PLAN</name>
<dbReference type="SUPFAM" id="SSF69322">
    <property type="entry name" value="Tricorn protease domain 2"/>
    <property type="match status" value="1"/>
</dbReference>
<feature type="transmembrane region" description="Helical" evidence="1">
    <location>
        <begin position="22"/>
        <end position="39"/>
    </location>
</feature>
<reference evidence="2 3" key="1">
    <citation type="submission" date="2019-02" db="EMBL/GenBank/DDBJ databases">
        <title>Deep-cultivation of Planctomycetes and their phenomic and genomic characterization uncovers novel biology.</title>
        <authorList>
            <person name="Wiegand S."/>
            <person name="Jogler M."/>
            <person name="Boedeker C."/>
            <person name="Pinto D."/>
            <person name="Vollmers J."/>
            <person name="Rivas-Marin E."/>
            <person name="Kohn T."/>
            <person name="Peeters S.H."/>
            <person name="Heuer A."/>
            <person name="Rast P."/>
            <person name="Oberbeckmann S."/>
            <person name="Bunk B."/>
            <person name="Jeske O."/>
            <person name="Meyerdierks A."/>
            <person name="Storesund J.E."/>
            <person name="Kallscheuer N."/>
            <person name="Luecker S."/>
            <person name="Lage O.M."/>
            <person name="Pohl T."/>
            <person name="Merkel B.J."/>
            <person name="Hornburger P."/>
            <person name="Mueller R.-W."/>
            <person name="Bruemmer F."/>
            <person name="Labrenz M."/>
            <person name="Spormann A.M."/>
            <person name="Op den Camp H."/>
            <person name="Overmann J."/>
            <person name="Amann R."/>
            <person name="Jetten M.S.M."/>
            <person name="Mascher T."/>
            <person name="Medema M.H."/>
            <person name="Devos D.P."/>
            <person name="Kaster A.-K."/>
            <person name="Ovreas L."/>
            <person name="Rohde M."/>
            <person name="Galperin M.Y."/>
            <person name="Jogler C."/>
        </authorList>
    </citation>
    <scope>NUCLEOTIDE SEQUENCE [LARGE SCALE GENOMIC DNA]</scope>
    <source>
        <strain evidence="2 3">Pan161</strain>
    </source>
</reference>
<sequence length="360" mass="40575">MSDLTDSDSENKSTTKGTRSRTFWYAGLCCTLLISACYINRHRWPFFVFHVAISPSGEQLLVFHNTNFFIPTLVPSKHQVSLCNIRNQEVLWTATIQRRFVYRLMFSPEGAPVVLHQSGYYSVYNQDGQETTKKLEIGGAMRDAIMVGNEVFAINRHGKWCIGNRVGIFEPQSLFDSERVTASIAPGGEMIAAMDPYSRQLHIQLMETNKTQMVDFPDKIEDIASIEHRQILVLTVSGDCFLVALGEDGEAAEVTKLISIDDYNPVGTEGIKRIDSVNDGSLFILYTLRQKPILNIFEKEGGKYKVTRVDCRPQLDRDEHSGFSEVVCSETKDLCAWASSFRKLGIVKKKEGAWVSESSF</sequence>
<dbReference type="AlphaFoldDB" id="A0A517VA44"/>
<organism evidence="2 3">
    <name type="scientific">Gimesia algae</name>
    <dbReference type="NCBI Taxonomy" id="2527971"/>
    <lineage>
        <taxon>Bacteria</taxon>
        <taxon>Pseudomonadati</taxon>
        <taxon>Planctomycetota</taxon>
        <taxon>Planctomycetia</taxon>
        <taxon>Planctomycetales</taxon>
        <taxon>Planctomycetaceae</taxon>
        <taxon>Gimesia</taxon>
    </lineage>
</organism>
<dbReference type="EMBL" id="CP036343">
    <property type="protein sequence ID" value="QDT89859.1"/>
    <property type="molecule type" value="Genomic_DNA"/>
</dbReference>
<proteinExistence type="predicted"/>
<gene>
    <name evidence="2" type="ORF">Pan161_14920</name>
</gene>
<evidence type="ECO:0000256" key="1">
    <source>
        <dbReference type="SAM" id="Phobius"/>
    </source>
</evidence>
<dbReference type="Proteomes" id="UP000316855">
    <property type="component" value="Chromosome"/>
</dbReference>
<keyword evidence="1" id="KW-0812">Transmembrane</keyword>
<keyword evidence="1" id="KW-1133">Transmembrane helix</keyword>
<accession>A0A517VA44</accession>